<proteinExistence type="inferred from homology"/>
<dbReference type="Pfam" id="PF01205">
    <property type="entry name" value="Impact_N"/>
    <property type="match status" value="1"/>
</dbReference>
<dbReference type="EMBL" id="WHJC01000034">
    <property type="protein sequence ID" value="MPQ43022.1"/>
    <property type="molecule type" value="Genomic_DNA"/>
</dbReference>
<comment type="caution">
    <text evidence="4">The sequence shown here is derived from an EMBL/GenBank/DDBJ whole genome shotgun (WGS) entry which is preliminary data.</text>
</comment>
<evidence type="ECO:0000259" key="2">
    <source>
        <dbReference type="Pfam" id="PF01205"/>
    </source>
</evidence>
<organism evidence="4 5">
    <name type="scientific">Clostridium tarantellae</name>
    <dbReference type="NCBI Taxonomy" id="39493"/>
    <lineage>
        <taxon>Bacteria</taxon>
        <taxon>Bacillati</taxon>
        <taxon>Bacillota</taxon>
        <taxon>Clostridia</taxon>
        <taxon>Eubacteriales</taxon>
        <taxon>Clostridiaceae</taxon>
        <taxon>Clostridium</taxon>
    </lineage>
</organism>
<keyword evidence="5" id="KW-1185">Reference proteome</keyword>
<feature type="domain" description="UPF0029" evidence="3">
    <location>
        <begin position="139"/>
        <end position="194"/>
    </location>
</feature>
<dbReference type="InterPro" id="IPR020569">
    <property type="entry name" value="UPF0029_Impact_CS"/>
</dbReference>
<dbReference type="SUPFAM" id="SSF54980">
    <property type="entry name" value="EF-G C-terminal domain-like"/>
    <property type="match status" value="1"/>
</dbReference>
<dbReference type="SUPFAM" id="SSF54211">
    <property type="entry name" value="Ribosomal protein S5 domain 2-like"/>
    <property type="match status" value="1"/>
</dbReference>
<sequence length="218" mass="24388">MKKYITVKKTTEDSFEEKKSLFIGYIKRVTTEEEAKGFVTSIKNKHKDATHNCYAYVVGQNMGIQRYSDDGEPQGTAGIPILEVIKKNEITDCAIVVTRYFGGIMLGAGGLTRAYTKGAAIAVKASGIVEKVSGARICIDIDYDLYGKIQYLCGQNNWHIEDTEFTDGVKLYILAEELILENIKNEVIESTSGKAKISVDMEGIYFKEDYRLYADIDE</sequence>
<evidence type="ECO:0000313" key="5">
    <source>
        <dbReference type="Proteomes" id="UP000430345"/>
    </source>
</evidence>
<protein>
    <submittedName>
        <fullName evidence="4">YigZ family protein</fullName>
    </submittedName>
</protein>
<dbReference type="RefSeq" id="WP_152888167.1">
    <property type="nucleotide sequence ID" value="NZ_WHJC01000034.1"/>
</dbReference>
<dbReference type="OrthoDB" id="9813771at2"/>
<evidence type="ECO:0000313" key="4">
    <source>
        <dbReference type="EMBL" id="MPQ43022.1"/>
    </source>
</evidence>
<gene>
    <name evidence="4" type="ORF">GBZ86_04520</name>
</gene>
<dbReference type="PANTHER" id="PTHR16301:SF20">
    <property type="entry name" value="IMPACT FAMILY MEMBER YIGZ"/>
    <property type="match status" value="1"/>
</dbReference>
<dbReference type="PANTHER" id="PTHR16301">
    <property type="entry name" value="IMPACT-RELATED"/>
    <property type="match status" value="1"/>
</dbReference>
<accession>A0A6I1MLB2</accession>
<dbReference type="InterPro" id="IPR036956">
    <property type="entry name" value="Impact_N_sf"/>
</dbReference>
<dbReference type="InterPro" id="IPR035647">
    <property type="entry name" value="EFG_III/V"/>
</dbReference>
<dbReference type="GO" id="GO:0006446">
    <property type="term" value="P:regulation of translational initiation"/>
    <property type="evidence" value="ECO:0007669"/>
    <property type="project" value="TreeGrafter"/>
</dbReference>
<dbReference type="Gene3D" id="3.30.230.30">
    <property type="entry name" value="Impact, N-terminal domain"/>
    <property type="match status" value="1"/>
</dbReference>
<evidence type="ECO:0000259" key="3">
    <source>
        <dbReference type="Pfam" id="PF09186"/>
    </source>
</evidence>
<dbReference type="Proteomes" id="UP000430345">
    <property type="component" value="Unassembled WGS sequence"/>
</dbReference>
<dbReference type="Pfam" id="PF09186">
    <property type="entry name" value="DUF1949"/>
    <property type="match status" value="1"/>
</dbReference>
<name>A0A6I1MLB2_9CLOT</name>
<feature type="domain" description="Impact N-terminal" evidence="2">
    <location>
        <begin position="18"/>
        <end position="121"/>
    </location>
</feature>
<dbReference type="InterPro" id="IPR015796">
    <property type="entry name" value="Impact_YigZ-like"/>
</dbReference>
<comment type="similarity">
    <text evidence="1">Belongs to the IMPACT family.</text>
</comment>
<dbReference type="GO" id="GO:0005737">
    <property type="term" value="C:cytoplasm"/>
    <property type="evidence" value="ECO:0007669"/>
    <property type="project" value="TreeGrafter"/>
</dbReference>
<evidence type="ECO:0000256" key="1">
    <source>
        <dbReference type="ARBA" id="ARBA00007665"/>
    </source>
</evidence>
<dbReference type="InterPro" id="IPR020568">
    <property type="entry name" value="Ribosomal_Su5_D2-typ_SF"/>
</dbReference>
<dbReference type="InterPro" id="IPR023582">
    <property type="entry name" value="Impact"/>
</dbReference>
<dbReference type="InterPro" id="IPR001498">
    <property type="entry name" value="Impact_N"/>
</dbReference>
<dbReference type="AlphaFoldDB" id="A0A6I1MLB2"/>
<dbReference type="InterPro" id="IPR015269">
    <property type="entry name" value="UPF0029_Impact_C"/>
</dbReference>
<reference evidence="4 5" key="1">
    <citation type="submission" date="2019-10" db="EMBL/GenBank/DDBJ databases">
        <title>The Genome Sequence of Clostridium tarantellae Isolated from Fish Brain.</title>
        <authorList>
            <person name="Bano L."/>
            <person name="Kiel M."/>
            <person name="Sales G."/>
            <person name="Doxey A.C."/>
            <person name="Mansfield M.J."/>
            <person name="Schiavone M."/>
            <person name="Rossetto O."/>
            <person name="Pirazzini M."/>
            <person name="Dobrindt U."/>
            <person name="Montecucco C."/>
        </authorList>
    </citation>
    <scope>NUCLEOTIDE SEQUENCE [LARGE SCALE GENOMIC DNA]</scope>
    <source>
        <strain evidence="4 5">DSM 3997</strain>
    </source>
</reference>
<dbReference type="Gene3D" id="3.30.70.240">
    <property type="match status" value="1"/>
</dbReference>
<dbReference type="PROSITE" id="PS00910">
    <property type="entry name" value="UPF0029"/>
    <property type="match status" value="1"/>
</dbReference>
<dbReference type="NCBIfam" id="TIGR00257">
    <property type="entry name" value="IMPACT_YIGZ"/>
    <property type="match status" value="1"/>
</dbReference>